<keyword evidence="2" id="KW-1133">Transmembrane helix</keyword>
<gene>
    <name evidence="3" type="ORF">Q9291_10375</name>
</gene>
<dbReference type="Proteomes" id="UP001225906">
    <property type="component" value="Unassembled WGS sequence"/>
</dbReference>
<name>A0ABT9JUP4_9PROT</name>
<evidence type="ECO:0000256" key="2">
    <source>
        <dbReference type="SAM" id="Phobius"/>
    </source>
</evidence>
<keyword evidence="2" id="KW-0812">Transmembrane</keyword>
<keyword evidence="2" id="KW-0472">Membrane</keyword>
<dbReference type="Gene3D" id="1.25.40.10">
    <property type="entry name" value="Tetratricopeptide repeat domain"/>
    <property type="match status" value="1"/>
</dbReference>
<evidence type="ECO:0000256" key="1">
    <source>
        <dbReference type="SAM" id="MobiDB-lite"/>
    </source>
</evidence>
<dbReference type="RefSeq" id="WP_306389976.1">
    <property type="nucleotide sequence ID" value="NZ_JAVCAP010000021.1"/>
</dbReference>
<dbReference type="InterPro" id="IPR011990">
    <property type="entry name" value="TPR-like_helical_dom_sf"/>
</dbReference>
<feature type="region of interest" description="Disordered" evidence="1">
    <location>
        <begin position="170"/>
        <end position="206"/>
    </location>
</feature>
<organism evidence="3 4">
    <name type="scientific">Methylophilus aquaticus</name>
    <dbReference type="NCBI Taxonomy" id="1971610"/>
    <lineage>
        <taxon>Bacteria</taxon>
        <taxon>Pseudomonadati</taxon>
        <taxon>Pseudomonadota</taxon>
        <taxon>Betaproteobacteria</taxon>
        <taxon>Nitrosomonadales</taxon>
        <taxon>Methylophilaceae</taxon>
        <taxon>Methylophilus</taxon>
    </lineage>
</organism>
<protein>
    <recommendedName>
        <fullName evidence="5">MxaK protein</fullName>
    </recommendedName>
</protein>
<sequence length="206" mass="23404">MRTDGLRAITQGWQRRWRNAPVSLVCWLYGLAVCGVLLTLLAGWQWHALAERNRMLLAGQALRVRAQADDAILAYAQGVALQSTPEKALHLFYLPEASVHPRLRAQAKFAIGNLYFDWAMQHHAVEQGGAHQQQVAMIALAREAYKDALRLNPEDHDARFNLELLDRRSPDKRTQGWQSETDGVTLKPFKRNGTAMMRDNQRRGLP</sequence>
<dbReference type="EMBL" id="JAVCAP010000021">
    <property type="protein sequence ID" value="MDP8568253.1"/>
    <property type="molecule type" value="Genomic_DNA"/>
</dbReference>
<keyword evidence="4" id="KW-1185">Reference proteome</keyword>
<feature type="transmembrane region" description="Helical" evidence="2">
    <location>
        <begin position="21"/>
        <end position="46"/>
    </location>
</feature>
<accession>A0ABT9JUP4</accession>
<evidence type="ECO:0000313" key="3">
    <source>
        <dbReference type="EMBL" id="MDP8568253.1"/>
    </source>
</evidence>
<reference evidence="4" key="1">
    <citation type="journal article" date="2019" name="Int. J. Syst. Evol. Microbiol.">
        <title>The Global Catalogue of Microorganisms (GCM) 10K type strain sequencing project: providing services to taxonomists for standard genome sequencing and annotation.</title>
        <authorList>
            <consortium name="The Broad Institute Genomics Platform"/>
            <consortium name="The Broad Institute Genome Sequencing Center for Infectious Disease"/>
            <person name="Wu L."/>
            <person name="Ma J."/>
        </authorList>
    </citation>
    <scope>NUCLEOTIDE SEQUENCE [LARGE SCALE GENOMIC DNA]</scope>
    <source>
        <strain evidence="4">VKM B-3159</strain>
    </source>
</reference>
<evidence type="ECO:0008006" key="5">
    <source>
        <dbReference type="Google" id="ProtNLM"/>
    </source>
</evidence>
<evidence type="ECO:0000313" key="4">
    <source>
        <dbReference type="Proteomes" id="UP001225906"/>
    </source>
</evidence>
<proteinExistence type="predicted"/>
<comment type="caution">
    <text evidence="3">The sequence shown here is derived from an EMBL/GenBank/DDBJ whole genome shotgun (WGS) entry which is preliminary data.</text>
</comment>